<keyword evidence="5" id="KW-1185">Reference proteome</keyword>
<dbReference type="GeneID" id="106815017"/>
<name>A0ABM1ERU3_PRICU</name>
<dbReference type="InterPro" id="IPR050182">
    <property type="entry name" value="Cytochrome_P450_fam2"/>
</dbReference>
<dbReference type="InterPro" id="IPR001128">
    <property type="entry name" value="Cyt_P450"/>
</dbReference>
<evidence type="ECO:0000313" key="5">
    <source>
        <dbReference type="Proteomes" id="UP000695022"/>
    </source>
</evidence>
<evidence type="ECO:0000256" key="1">
    <source>
        <dbReference type="ARBA" id="ARBA00010617"/>
    </source>
</evidence>
<feature type="non-terminal residue" evidence="6">
    <location>
        <position position="373"/>
    </location>
</feature>
<proteinExistence type="inferred from homology"/>
<dbReference type="PANTHER" id="PTHR24300:SF403">
    <property type="entry name" value="CYTOCHROME P450 306A1"/>
    <property type="match status" value="1"/>
</dbReference>
<dbReference type="PANTHER" id="PTHR24300">
    <property type="entry name" value="CYTOCHROME P450 508A4-RELATED"/>
    <property type="match status" value="1"/>
</dbReference>
<reference evidence="6" key="1">
    <citation type="submission" date="2025-08" db="UniProtKB">
        <authorList>
            <consortium name="RefSeq"/>
        </authorList>
    </citation>
    <scope>IDENTIFICATION</scope>
</reference>
<evidence type="ECO:0000256" key="2">
    <source>
        <dbReference type="ARBA" id="ARBA00022723"/>
    </source>
</evidence>
<evidence type="ECO:0000313" key="6">
    <source>
        <dbReference type="RefSeq" id="XP_014674914.1"/>
    </source>
</evidence>
<dbReference type="PRINTS" id="PR00385">
    <property type="entry name" value="P450"/>
</dbReference>
<dbReference type="SUPFAM" id="SSF48264">
    <property type="entry name" value="Cytochrome P450"/>
    <property type="match status" value="1"/>
</dbReference>
<comment type="similarity">
    <text evidence="1">Belongs to the cytochrome P450 family.</text>
</comment>
<dbReference type="Pfam" id="PF00067">
    <property type="entry name" value="p450"/>
    <property type="match status" value="1"/>
</dbReference>
<keyword evidence="4" id="KW-0503">Monooxygenase</keyword>
<dbReference type="PRINTS" id="PR00463">
    <property type="entry name" value="EP450I"/>
</dbReference>
<keyword evidence="2" id="KW-0479">Metal-binding</keyword>
<dbReference type="RefSeq" id="XP_014674914.1">
    <property type="nucleotide sequence ID" value="XM_014819428.1"/>
</dbReference>
<dbReference type="Proteomes" id="UP000695022">
    <property type="component" value="Unplaced"/>
</dbReference>
<keyword evidence="4" id="KW-0560">Oxidoreductase</keyword>
<gene>
    <name evidence="6" type="primary">LOC106815017</name>
</gene>
<evidence type="ECO:0000256" key="3">
    <source>
        <dbReference type="ARBA" id="ARBA00023004"/>
    </source>
</evidence>
<keyword evidence="3" id="KW-0408">Iron</keyword>
<evidence type="ECO:0000256" key="4">
    <source>
        <dbReference type="ARBA" id="ARBA00023033"/>
    </source>
</evidence>
<dbReference type="InterPro" id="IPR002401">
    <property type="entry name" value="Cyt_P450_E_grp-I"/>
</dbReference>
<sequence>MSVYLGPQLTIVLGDAASTKDAFLKQGDAFSGRPDNPIIEAIIKEIMTDYDTTSYNHGLVLSTGKLWKEQRKFALAKLREFGMGKVSLELKIKEEISILLVAIKATNGEPFDLQPLITTSVCNVICNIMWGNRFDHDDEQFKILMKALNDEFINFVSTGLLNFLPWLRHIPPYRKLMQDIIRNERLIFEVLKKNRDLHVENFDADNIRDFTDAYHNEIQIEKQKGCETTFKDDELLYVVWDLFLAGTETTSTTMRWAMLFMLKHQDVCRKVQAEIDDIIGRGRLPNMADANKMPFTEATIMEIQRLGNIVPLGAVHATSEESRKCNLEVNTIPDGECVWGESRPKMELFLFFTVFCRTSTLATDGVLEPSSFE</sequence>
<dbReference type="Gene3D" id="1.10.630.10">
    <property type="entry name" value="Cytochrome P450"/>
    <property type="match status" value="1"/>
</dbReference>
<dbReference type="InterPro" id="IPR036396">
    <property type="entry name" value="Cyt_P450_sf"/>
</dbReference>
<accession>A0ABM1ERU3</accession>
<protein>
    <submittedName>
        <fullName evidence="6">Cytochrome P450 2U1-like</fullName>
    </submittedName>
</protein>
<organism evidence="5 6">
    <name type="scientific">Priapulus caudatus</name>
    <name type="common">Priapulid worm</name>
    <dbReference type="NCBI Taxonomy" id="37621"/>
    <lineage>
        <taxon>Eukaryota</taxon>
        <taxon>Metazoa</taxon>
        <taxon>Ecdysozoa</taxon>
        <taxon>Scalidophora</taxon>
        <taxon>Priapulida</taxon>
        <taxon>Priapulimorpha</taxon>
        <taxon>Priapulimorphida</taxon>
        <taxon>Priapulidae</taxon>
        <taxon>Priapulus</taxon>
    </lineage>
</organism>